<dbReference type="EMBL" id="JAHXZJ010001864">
    <property type="protein sequence ID" value="KAH0549500.1"/>
    <property type="molecule type" value="Genomic_DNA"/>
</dbReference>
<comment type="caution">
    <text evidence="1">The sequence shown here is derived from an EMBL/GenBank/DDBJ whole genome shotgun (WGS) entry which is preliminary data.</text>
</comment>
<gene>
    <name evidence="1" type="ORF">KQX54_009785</name>
</gene>
<keyword evidence="2" id="KW-1185">Reference proteome</keyword>
<proteinExistence type="predicted"/>
<reference evidence="1 2" key="1">
    <citation type="journal article" date="2021" name="J. Hered.">
        <title>A chromosome-level genome assembly of the parasitoid wasp, Cotesia glomerata (Hymenoptera: Braconidae).</title>
        <authorList>
            <person name="Pinto B.J."/>
            <person name="Weis J.J."/>
            <person name="Gamble T."/>
            <person name="Ode P.J."/>
            <person name="Paul R."/>
            <person name="Zaspel J.M."/>
        </authorList>
    </citation>
    <scope>NUCLEOTIDE SEQUENCE [LARGE SCALE GENOMIC DNA]</scope>
    <source>
        <strain evidence="1">CgM1</strain>
    </source>
</reference>
<protein>
    <submittedName>
        <fullName evidence="1">Uncharacterized protein</fullName>
    </submittedName>
</protein>
<evidence type="ECO:0000313" key="2">
    <source>
        <dbReference type="Proteomes" id="UP000826195"/>
    </source>
</evidence>
<name>A0AAV7I9S7_COTGL</name>
<organism evidence="1 2">
    <name type="scientific">Cotesia glomerata</name>
    <name type="common">Lepidopteran parasitic wasp</name>
    <name type="synonym">Apanteles glomeratus</name>
    <dbReference type="NCBI Taxonomy" id="32391"/>
    <lineage>
        <taxon>Eukaryota</taxon>
        <taxon>Metazoa</taxon>
        <taxon>Ecdysozoa</taxon>
        <taxon>Arthropoda</taxon>
        <taxon>Hexapoda</taxon>
        <taxon>Insecta</taxon>
        <taxon>Pterygota</taxon>
        <taxon>Neoptera</taxon>
        <taxon>Endopterygota</taxon>
        <taxon>Hymenoptera</taxon>
        <taxon>Apocrita</taxon>
        <taxon>Ichneumonoidea</taxon>
        <taxon>Braconidae</taxon>
        <taxon>Microgastrinae</taxon>
        <taxon>Cotesia</taxon>
    </lineage>
</organism>
<evidence type="ECO:0000313" key="1">
    <source>
        <dbReference type="EMBL" id="KAH0549500.1"/>
    </source>
</evidence>
<sequence>MGEHPARDKIESPAFPSLLFNWIQRKSLLAIYCRKIDPVVLRDDDNLLGVDLSEQDPALGINRTFQRLSRDSILCLCINMSIWRYSGLETVLWHSSTSLTLALGADEANSS</sequence>
<accession>A0AAV7I9S7</accession>
<dbReference type="Proteomes" id="UP000826195">
    <property type="component" value="Unassembled WGS sequence"/>
</dbReference>
<dbReference type="AlphaFoldDB" id="A0AAV7I9S7"/>